<name>A0A6L3YUE6_9HYPH</name>
<gene>
    <name evidence="1" type="ORF">F9L08_08275</name>
</gene>
<dbReference type="RefSeq" id="WP_151651505.1">
    <property type="nucleotide sequence ID" value="NZ_WBVX01000006.1"/>
</dbReference>
<dbReference type="EMBL" id="WBVX01000006">
    <property type="protein sequence ID" value="KAB2687540.1"/>
    <property type="molecule type" value="Genomic_DNA"/>
</dbReference>
<protein>
    <submittedName>
        <fullName evidence="1">Transposase family protein</fullName>
    </submittedName>
</protein>
<evidence type="ECO:0000313" key="2">
    <source>
        <dbReference type="Proteomes" id="UP000481643"/>
    </source>
</evidence>
<reference evidence="1 2" key="1">
    <citation type="submission" date="2019-09" db="EMBL/GenBank/DDBJ databases">
        <title>Taxonomic organization of the family Brucellaceae based on a phylogenomic approach.</title>
        <authorList>
            <person name="Leclercq S."/>
            <person name="Cloeckaert A."/>
            <person name="Zygmunt M.S."/>
        </authorList>
    </citation>
    <scope>NUCLEOTIDE SEQUENCE [LARGE SCALE GENOMIC DNA]</scope>
    <source>
        <strain evidence="1 2">WS1830</strain>
    </source>
</reference>
<organism evidence="1 2">
    <name type="scientific">Brucella tritici</name>
    <dbReference type="NCBI Taxonomy" id="94626"/>
    <lineage>
        <taxon>Bacteria</taxon>
        <taxon>Pseudomonadati</taxon>
        <taxon>Pseudomonadota</taxon>
        <taxon>Alphaproteobacteria</taxon>
        <taxon>Hyphomicrobiales</taxon>
        <taxon>Brucellaceae</taxon>
        <taxon>Brucella/Ochrobactrum group</taxon>
        <taxon>Brucella</taxon>
    </lineage>
</organism>
<evidence type="ECO:0000313" key="1">
    <source>
        <dbReference type="EMBL" id="KAB2687540.1"/>
    </source>
</evidence>
<sequence>MKTLAQRMSEIDELRPPAQIAVFVDVLGLELTIEFLLAFGGSAIQLSRRPQAGSLLSGILSLEQISALADATGGGWHRVPTCKPFLCSYFSAKNMSVSAIARKLHITDTTVRSMIRREADRMQLSLFD</sequence>
<accession>A0A6L3YUE6</accession>
<proteinExistence type="predicted"/>
<dbReference type="AlphaFoldDB" id="A0A6L3YUE6"/>
<dbReference type="Proteomes" id="UP000481643">
    <property type="component" value="Unassembled WGS sequence"/>
</dbReference>
<comment type="caution">
    <text evidence="1">The sequence shown here is derived from an EMBL/GenBank/DDBJ whole genome shotgun (WGS) entry which is preliminary data.</text>
</comment>